<dbReference type="InterPro" id="IPR036778">
    <property type="entry name" value="OHCU_decarboxylase_sf"/>
</dbReference>
<dbReference type="OrthoDB" id="275177at2759"/>
<evidence type="ECO:0000256" key="8">
    <source>
        <dbReference type="ARBA" id="ARBA00022840"/>
    </source>
</evidence>
<dbReference type="InterPro" id="IPR006001">
    <property type="entry name" value="Therm_gnt_kin"/>
</dbReference>
<keyword evidence="5" id="KW-0808">Transferase</keyword>
<evidence type="ECO:0000313" key="12">
    <source>
        <dbReference type="EMBL" id="KAG0150448.1"/>
    </source>
</evidence>
<comment type="caution">
    <text evidence="12">The sequence shown here is derived from an EMBL/GenBank/DDBJ whole genome shotgun (WGS) entry which is preliminary data.</text>
</comment>
<dbReference type="CDD" id="cd02021">
    <property type="entry name" value="GntK"/>
    <property type="match status" value="1"/>
</dbReference>
<accession>A0A9P6NQP6</accession>
<protein>
    <recommendedName>
        <fullName evidence="3">gluconokinase</fullName>
        <ecNumber evidence="3">2.7.1.12</ecNumber>
    </recommendedName>
    <alternativeName>
        <fullName evidence="9">Gluconate kinase</fullName>
    </alternativeName>
</protein>
<feature type="domain" description="Oxo-4-hydroxy-4-carboxy-5-ureidoimidazoline decarboxylase" evidence="11">
    <location>
        <begin position="238"/>
        <end position="408"/>
    </location>
</feature>
<dbReference type="GO" id="GO:0046316">
    <property type="term" value="F:gluconokinase activity"/>
    <property type="evidence" value="ECO:0007669"/>
    <property type="project" value="UniProtKB-EC"/>
</dbReference>
<dbReference type="GO" id="GO:0005524">
    <property type="term" value="F:ATP binding"/>
    <property type="evidence" value="ECO:0007669"/>
    <property type="project" value="UniProtKB-KW"/>
</dbReference>
<keyword evidence="6" id="KW-0547">Nucleotide-binding</keyword>
<dbReference type="Pfam" id="PF09349">
    <property type="entry name" value="OHCU_decarbox"/>
    <property type="match status" value="1"/>
</dbReference>
<dbReference type="AlphaFoldDB" id="A0A9P6NQP6"/>
<evidence type="ECO:0000256" key="3">
    <source>
        <dbReference type="ARBA" id="ARBA00012054"/>
    </source>
</evidence>
<dbReference type="GO" id="GO:0005975">
    <property type="term" value="P:carbohydrate metabolic process"/>
    <property type="evidence" value="ECO:0007669"/>
    <property type="project" value="InterPro"/>
</dbReference>
<evidence type="ECO:0000256" key="1">
    <source>
        <dbReference type="ARBA" id="ARBA00004875"/>
    </source>
</evidence>
<comment type="similarity">
    <text evidence="2">Belongs to the gluconokinase GntK/GntV family.</text>
</comment>
<keyword evidence="7" id="KW-0418">Kinase</keyword>
<evidence type="ECO:0000313" key="13">
    <source>
        <dbReference type="Proteomes" id="UP000886653"/>
    </source>
</evidence>
<dbReference type="PANTHER" id="PTHR43442:SF3">
    <property type="entry name" value="GLUCONOKINASE-RELATED"/>
    <property type="match status" value="1"/>
</dbReference>
<dbReference type="Proteomes" id="UP000886653">
    <property type="component" value="Unassembled WGS sequence"/>
</dbReference>
<proteinExistence type="inferred from homology"/>
<keyword evidence="4" id="KW-0659">Purine metabolism</keyword>
<organism evidence="12 13">
    <name type="scientific">Cronartium quercuum f. sp. fusiforme G11</name>
    <dbReference type="NCBI Taxonomy" id="708437"/>
    <lineage>
        <taxon>Eukaryota</taxon>
        <taxon>Fungi</taxon>
        <taxon>Dikarya</taxon>
        <taxon>Basidiomycota</taxon>
        <taxon>Pucciniomycotina</taxon>
        <taxon>Pucciniomycetes</taxon>
        <taxon>Pucciniales</taxon>
        <taxon>Coleosporiaceae</taxon>
        <taxon>Cronartium</taxon>
    </lineage>
</organism>
<evidence type="ECO:0000259" key="11">
    <source>
        <dbReference type="Pfam" id="PF09349"/>
    </source>
</evidence>
<dbReference type="Gene3D" id="1.10.3330.10">
    <property type="entry name" value="Oxo-4-hydroxy-4-carboxy-5-ureidoimidazoline decarboxylase"/>
    <property type="match status" value="1"/>
</dbReference>
<dbReference type="GO" id="GO:0006144">
    <property type="term" value="P:purine nucleobase metabolic process"/>
    <property type="evidence" value="ECO:0007669"/>
    <property type="project" value="UniProtKB-KW"/>
</dbReference>
<dbReference type="GO" id="GO:0005737">
    <property type="term" value="C:cytoplasm"/>
    <property type="evidence" value="ECO:0007669"/>
    <property type="project" value="TreeGrafter"/>
</dbReference>
<dbReference type="Gene3D" id="3.40.50.300">
    <property type="entry name" value="P-loop containing nucleotide triphosphate hydrolases"/>
    <property type="match status" value="1"/>
</dbReference>
<evidence type="ECO:0000256" key="4">
    <source>
        <dbReference type="ARBA" id="ARBA00022631"/>
    </source>
</evidence>
<gene>
    <name evidence="12" type="ORF">CROQUDRAFT_652376</name>
</gene>
<name>A0A9P6NQP6_9BASI</name>
<dbReference type="Pfam" id="PF13671">
    <property type="entry name" value="AAA_33"/>
    <property type="match status" value="1"/>
</dbReference>
<evidence type="ECO:0000256" key="7">
    <source>
        <dbReference type="ARBA" id="ARBA00022777"/>
    </source>
</evidence>
<sequence>MTQAALLVVMGVSGCGKSTIAIELSKRLKIEFLDGDDVHSDFNIKKMSSGIPLNDEDRVPWLLKLREKAVELVKAAQQRNCEHSPSSTLPMAIIACSALKRSYRDILRGIHLDGRNTAIANDIRTCIIYLKGSKSLIEKRMQKRQNHFMGVEMLESQLRTLEEPNEEIEDSINNSTITILLDSNQDGQSEKSLSDIIENIISQLHKKGFLPTPPKAPPATTAVQVLPPITKVLGPTAEPECTTKTLSLLFEVSESIERCLIPLLHRTNPPSKDYQELLLLCRHLVQTKFDIEDKVNFLGSHPRIGEVKGLSVMSSKEQKNHQPTDPKVLLELERLNQVYETVYPGLRYVTFVNGRGRAEIAREMQVKLHGEDSHFQGTPTIHNRDQDWFEELSRGIDDVFKIAEDRLRLLQT</sequence>
<dbReference type="InterPro" id="IPR027417">
    <property type="entry name" value="P-loop_NTPase"/>
</dbReference>
<comment type="catalytic activity">
    <reaction evidence="10">
        <text>D-gluconate + ATP = 6-phospho-D-gluconate + ADP + H(+)</text>
        <dbReference type="Rhea" id="RHEA:19433"/>
        <dbReference type="ChEBI" id="CHEBI:15378"/>
        <dbReference type="ChEBI" id="CHEBI:18391"/>
        <dbReference type="ChEBI" id="CHEBI:30616"/>
        <dbReference type="ChEBI" id="CHEBI:58759"/>
        <dbReference type="ChEBI" id="CHEBI:456216"/>
        <dbReference type="EC" id="2.7.1.12"/>
    </reaction>
</comment>
<evidence type="ECO:0000256" key="6">
    <source>
        <dbReference type="ARBA" id="ARBA00022741"/>
    </source>
</evidence>
<comment type="pathway">
    <text evidence="1">Carbohydrate acid metabolism; D-gluconate degradation.</text>
</comment>
<dbReference type="SUPFAM" id="SSF52540">
    <property type="entry name" value="P-loop containing nucleoside triphosphate hydrolases"/>
    <property type="match status" value="1"/>
</dbReference>
<evidence type="ECO:0000256" key="10">
    <source>
        <dbReference type="ARBA" id="ARBA00048090"/>
    </source>
</evidence>
<evidence type="ECO:0000256" key="2">
    <source>
        <dbReference type="ARBA" id="ARBA00008420"/>
    </source>
</evidence>
<dbReference type="InterPro" id="IPR018020">
    <property type="entry name" value="OHCU_decarboxylase"/>
</dbReference>
<dbReference type="PANTHER" id="PTHR43442">
    <property type="entry name" value="GLUCONOKINASE-RELATED"/>
    <property type="match status" value="1"/>
</dbReference>
<dbReference type="NCBIfam" id="TIGR01313">
    <property type="entry name" value="therm_gnt_kin"/>
    <property type="match status" value="1"/>
</dbReference>
<dbReference type="EMBL" id="MU167219">
    <property type="protein sequence ID" value="KAG0150448.1"/>
    <property type="molecule type" value="Genomic_DNA"/>
</dbReference>
<keyword evidence="8" id="KW-0067">ATP-binding</keyword>
<dbReference type="SUPFAM" id="SSF158694">
    <property type="entry name" value="UraD-Like"/>
    <property type="match status" value="1"/>
</dbReference>
<dbReference type="EC" id="2.7.1.12" evidence="3"/>
<evidence type="ECO:0000256" key="9">
    <source>
        <dbReference type="ARBA" id="ARBA00029835"/>
    </source>
</evidence>
<keyword evidence="13" id="KW-1185">Reference proteome</keyword>
<evidence type="ECO:0000256" key="5">
    <source>
        <dbReference type="ARBA" id="ARBA00022679"/>
    </source>
</evidence>
<reference evidence="12" key="1">
    <citation type="submission" date="2013-11" db="EMBL/GenBank/DDBJ databases">
        <title>Genome sequence of the fusiform rust pathogen reveals effectors for host alternation and coevolution with pine.</title>
        <authorList>
            <consortium name="DOE Joint Genome Institute"/>
            <person name="Smith K."/>
            <person name="Pendleton A."/>
            <person name="Kubisiak T."/>
            <person name="Anderson C."/>
            <person name="Salamov A."/>
            <person name="Aerts A."/>
            <person name="Riley R."/>
            <person name="Clum A."/>
            <person name="Lindquist E."/>
            <person name="Ence D."/>
            <person name="Campbell M."/>
            <person name="Kronenberg Z."/>
            <person name="Feau N."/>
            <person name="Dhillon B."/>
            <person name="Hamelin R."/>
            <person name="Burleigh J."/>
            <person name="Smith J."/>
            <person name="Yandell M."/>
            <person name="Nelson C."/>
            <person name="Grigoriev I."/>
            <person name="Davis J."/>
        </authorList>
    </citation>
    <scope>NUCLEOTIDE SEQUENCE</scope>
    <source>
        <strain evidence="12">G11</strain>
    </source>
</reference>